<evidence type="ECO:0000256" key="3">
    <source>
        <dbReference type="ARBA" id="ARBA00011245"/>
    </source>
</evidence>
<dbReference type="EC" id="4.1.1.45" evidence="4"/>
<gene>
    <name evidence="12" type="ORF">ETSY1_14745</name>
</gene>
<sequence>MMIIDVHTHIVPEHFPSVGARLAGNLWPCMEHVEPGMANVMIAGRNFRTVHERSWDVSRRLREMSEPDYAVDRQVLSPMPELLAYRLTPEDGRDLARYLNEVLIRMVERAPDRFYALGSVPLQDIDLAIAELDHLQGLGLHGVEILSNINGRNLGDPELLPFFQAAERLNLPIFVHAQHPTFMDRVVGPKFLENAVGFPIEGALGIASVITGQVMEACPKLRLGFTHGGGTFMQLLRRLENAWRKNAAFHDFLPQAPSTYARMFYYDDIFFDNRTLQYLLDSVGSSQVMIGSDYPFMFRDQTAEAEFDALGLTSEEREAVGSRNCLQFLGLI</sequence>
<dbReference type="Pfam" id="PF04909">
    <property type="entry name" value="Amidohydro_2"/>
    <property type="match status" value="1"/>
</dbReference>
<evidence type="ECO:0000256" key="1">
    <source>
        <dbReference type="ARBA" id="ARBA00005079"/>
    </source>
</evidence>
<protein>
    <recommendedName>
        <fullName evidence="5">2-amino-3-carboxymuconate-6-semialdehyde decarboxylase</fullName>
        <ecNumber evidence="4">4.1.1.45</ecNumber>
    </recommendedName>
    <alternativeName>
        <fullName evidence="10">Picolinate carboxylase</fullName>
    </alternativeName>
</protein>
<accession>W4LNQ5</accession>
<dbReference type="InterPro" id="IPR032465">
    <property type="entry name" value="ACMSD"/>
</dbReference>
<keyword evidence="8" id="KW-0862">Zinc</keyword>
<reference evidence="12 13" key="1">
    <citation type="journal article" date="2014" name="Nature">
        <title>An environmental bacterial taxon with a large and distinct metabolic repertoire.</title>
        <authorList>
            <person name="Wilson M.C."/>
            <person name="Mori T."/>
            <person name="Ruckert C."/>
            <person name="Uria A.R."/>
            <person name="Helf M.J."/>
            <person name="Takada K."/>
            <person name="Gernert C."/>
            <person name="Steffens U.A."/>
            <person name="Heycke N."/>
            <person name="Schmitt S."/>
            <person name="Rinke C."/>
            <person name="Helfrich E.J."/>
            <person name="Brachmann A.O."/>
            <person name="Gurgui C."/>
            <person name="Wakimoto T."/>
            <person name="Kracht M."/>
            <person name="Crusemann M."/>
            <person name="Hentschel U."/>
            <person name="Abe I."/>
            <person name="Matsunaga S."/>
            <person name="Kalinowski J."/>
            <person name="Takeyama H."/>
            <person name="Piel J."/>
        </authorList>
    </citation>
    <scope>NUCLEOTIDE SEQUENCE [LARGE SCALE GENOMIC DNA]</scope>
    <source>
        <strain evidence="13">TSY1</strain>
    </source>
</reference>
<dbReference type="GO" id="GO:0005829">
    <property type="term" value="C:cytosol"/>
    <property type="evidence" value="ECO:0007669"/>
    <property type="project" value="TreeGrafter"/>
</dbReference>
<dbReference type="PANTHER" id="PTHR21240">
    <property type="entry name" value="2-AMINO-3-CARBOXYLMUCONATE-6-SEMIALDEHYDE DECARBOXYLASE"/>
    <property type="match status" value="1"/>
</dbReference>
<proteinExistence type="inferred from homology"/>
<keyword evidence="7" id="KW-0210">Decarboxylase</keyword>
<dbReference type="Proteomes" id="UP000019141">
    <property type="component" value="Unassembled WGS sequence"/>
</dbReference>
<dbReference type="GO" id="GO:0016787">
    <property type="term" value="F:hydrolase activity"/>
    <property type="evidence" value="ECO:0007669"/>
    <property type="project" value="InterPro"/>
</dbReference>
<dbReference type="InterPro" id="IPR032466">
    <property type="entry name" value="Metal_Hydrolase"/>
</dbReference>
<dbReference type="PANTHER" id="PTHR21240:SF27">
    <property type="entry name" value="2-AMINO-3-CARBOXYMUCONATE-6-SEMIALDEHYDE DECARBOXYLASE"/>
    <property type="match status" value="1"/>
</dbReference>
<dbReference type="GO" id="GO:0046872">
    <property type="term" value="F:metal ion binding"/>
    <property type="evidence" value="ECO:0007669"/>
    <property type="project" value="UniProtKB-KW"/>
</dbReference>
<keyword evidence="6" id="KW-0479">Metal-binding</keyword>
<evidence type="ECO:0000256" key="2">
    <source>
        <dbReference type="ARBA" id="ARBA00005871"/>
    </source>
</evidence>
<evidence type="ECO:0000256" key="5">
    <source>
        <dbReference type="ARBA" id="ARBA00021214"/>
    </source>
</evidence>
<evidence type="ECO:0000259" key="11">
    <source>
        <dbReference type="Pfam" id="PF04909"/>
    </source>
</evidence>
<keyword evidence="9" id="KW-0456">Lyase</keyword>
<evidence type="ECO:0000256" key="9">
    <source>
        <dbReference type="ARBA" id="ARBA00023239"/>
    </source>
</evidence>
<evidence type="ECO:0000313" key="13">
    <source>
        <dbReference type="Proteomes" id="UP000019141"/>
    </source>
</evidence>
<name>W4LNQ5_ENTF1</name>
<dbReference type="SUPFAM" id="SSF51556">
    <property type="entry name" value="Metallo-dependent hydrolases"/>
    <property type="match status" value="1"/>
</dbReference>
<evidence type="ECO:0000256" key="8">
    <source>
        <dbReference type="ARBA" id="ARBA00022833"/>
    </source>
</evidence>
<comment type="pathway">
    <text evidence="1">Secondary metabolite metabolism; quinolate metabolism.</text>
</comment>
<dbReference type="InterPro" id="IPR006680">
    <property type="entry name" value="Amidohydro-rel"/>
</dbReference>
<evidence type="ECO:0000313" key="12">
    <source>
        <dbReference type="EMBL" id="ETW99514.1"/>
    </source>
</evidence>
<dbReference type="PATRIC" id="fig|1429438.4.peg.2927"/>
<evidence type="ECO:0000256" key="4">
    <source>
        <dbReference type="ARBA" id="ARBA00012365"/>
    </source>
</evidence>
<evidence type="ECO:0000256" key="6">
    <source>
        <dbReference type="ARBA" id="ARBA00022723"/>
    </source>
</evidence>
<evidence type="ECO:0000256" key="10">
    <source>
        <dbReference type="ARBA" id="ARBA00031120"/>
    </source>
</evidence>
<dbReference type="GO" id="GO:0019748">
    <property type="term" value="P:secondary metabolic process"/>
    <property type="evidence" value="ECO:0007669"/>
    <property type="project" value="TreeGrafter"/>
</dbReference>
<comment type="similarity">
    <text evidence="2">Belongs to the metallo-dependent hydrolases superfamily. ACMSD family.</text>
</comment>
<evidence type="ECO:0000256" key="7">
    <source>
        <dbReference type="ARBA" id="ARBA00022793"/>
    </source>
</evidence>
<feature type="domain" description="Amidohydrolase-related" evidence="11">
    <location>
        <begin position="4"/>
        <end position="331"/>
    </location>
</feature>
<dbReference type="HOGENOM" id="CLU_039329_1_2_7"/>
<comment type="subunit">
    <text evidence="3">Monomer.</text>
</comment>
<comment type="caution">
    <text evidence="12">The sequence shown here is derived from an EMBL/GenBank/DDBJ whole genome shotgun (WGS) entry which is preliminary data.</text>
</comment>
<dbReference type="GO" id="GO:0001760">
    <property type="term" value="F:aminocarboxymuconate-semialdehyde decarboxylase activity"/>
    <property type="evidence" value="ECO:0007669"/>
    <property type="project" value="UniProtKB-EC"/>
</dbReference>
<keyword evidence="13" id="KW-1185">Reference proteome</keyword>
<organism evidence="12 13">
    <name type="scientific">Entotheonella factor</name>
    <dbReference type="NCBI Taxonomy" id="1429438"/>
    <lineage>
        <taxon>Bacteria</taxon>
        <taxon>Pseudomonadati</taxon>
        <taxon>Nitrospinota/Tectimicrobiota group</taxon>
        <taxon>Candidatus Tectimicrobiota</taxon>
        <taxon>Candidatus Entotheonellia</taxon>
        <taxon>Candidatus Entotheonellales</taxon>
        <taxon>Candidatus Entotheonellaceae</taxon>
        <taxon>Candidatus Entotheonella</taxon>
    </lineage>
</organism>
<dbReference type="AlphaFoldDB" id="W4LNQ5"/>
<dbReference type="EMBL" id="AZHW01000439">
    <property type="protein sequence ID" value="ETW99514.1"/>
    <property type="molecule type" value="Genomic_DNA"/>
</dbReference>
<dbReference type="Gene3D" id="3.20.20.140">
    <property type="entry name" value="Metal-dependent hydrolases"/>
    <property type="match status" value="1"/>
</dbReference>